<evidence type="ECO:0000256" key="4">
    <source>
        <dbReference type="ARBA" id="ARBA00022737"/>
    </source>
</evidence>
<protein>
    <recommendedName>
        <fullName evidence="15 17">UvrABC system protein A</fullName>
        <shortName evidence="17">UvrA protein</shortName>
    </recommendedName>
    <alternativeName>
        <fullName evidence="16 17">Excinuclease ABC subunit A</fullName>
    </alternativeName>
</protein>
<gene>
    <name evidence="17" type="primary">uvrA</name>
    <name evidence="19" type="ORF">J2S07_003368</name>
</gene>
<dbReference type="InterPro" id="IPR041552">
    <property type="entry name" value="UvrA_DNA-bd"/>
</dbReference>
<evidence type="ECO:0000256" key="3">
    <source>
        <dbReference type="ARBA" id="ARBA00022723"/>
    </source>
</evidence>
<evidence type="ECO:0000256" key="12">
    <source>
        <dbReference type="ARBA" id="ARBA00023125"/>
    </source>
</evidence>
<feature type="domain" description="ABC transporter" evidence="18">
    <location>
        <begin position="604"/>
        <end position="935"/>
    </location>
</feature>
<dbReference type="HAMAP" id="MF_00205">
    <property type="entry name" value="UvrA"/>
    <property type="match status" value="1"/>
</dbReference>
<dbReference type="CDD" id="cd03271">
    <property type="entry name" value="ABC_UvrA_II"/>
    <property type="match status" value="1"/>
</dbReference>
<evidence type="ECO:0000256" key="6">
    <source>
        <dbReference type="ARBA" id="ARBA00022763"/>
    </source>
</evidence>
<evidence type="ECO:0000256" key="9">
    <source>
        <dbReference type="ARBA" id="ARBA00022833"/>
    </source>
</evidence>
<evidence type="ECO:0000256" key="15">
    <source>
        <dbReference type="ARBA" id="ARBA00039316"/>
    </source>
</evidence>
<sequence>MAMEKLIVKGARAHNLKNLDVTIPRDKLVVLTGLSGSGKSSLAFDTIYAEGQRRYVESLSAYARQFLGQMDKPDVDSIEGLSPAISIDQKTTSRNPRSTVGTVTEIYDYLRLLFARIGRPTCPNHGIEITSQTIEQMVDRILEYPERTKLQVLAPIVSGKKGAHVKTLEDIKKQGFVRVRIDGEMFDLGDEVELDKNKKHSIEVVVDRIVIKEGISARLSDSLETALKLGEGRVIIDVIGQEELLFSELHACPICGFSIGALEPRMFSFNSPFGACPDCDGLGSKLEVDVDLVIPNRELSLKEGAIAAWEPTSSQYYPQLLEAVCNHYGIDMNIPFGELPKEQADKILYGSGEEKLFFHYENDFGQVRENWIQFEGVIPNVERRYKDTSSDYIREQMEKYMAEQPCPTCKGERLKKESLAVLIDGENIGFITSLSIREAFDKIDGITLTDKEKQIANVIFREIRERLGFLVNVGLDYLTLNRAAGTLSGGEAQRIRLATQIGSRLTGVLYILDEPSIGLHQRDNDRLIDTLKSMRDIGNTLLVVEHDEDTMLAADYLIDVGPGAGVHGGEIVSAGTPEEVMNDPKSLTGQYLSGKKFIPLPNERRKSDGRFIEIKGAKENNLKNINVKFPLGMFIAVTGVSGSGKSTLVNEILHKALAQQLNRAKTRPGQHKEIKGLEHLDKVIDIDQSPIGRTPRSNPATYTGVFDDIRDVFSATNEAKVRGYKKGRFSFNVKGGRCEACRGDGIIKIEMHFLPDVYVPCEVCHGKRYNRETLEVKYKGKSISEILDMTVEDALQFFENIPKIHRKMQTLYDVGLGYITLGQPATTLSGGEAQRVKLASELHRRSTGRSLYILDEPTTGLHVDDISRLLVVLQRLVENGDTVLVIEHNLDVIKTADYLVDLGPEGGDKGGTIIGTGTPEKIAEIPESHTGRYLKPILERDRQRMKELIQEKEATVKALF</sequence>
<dbReference type="InterPro" id="IPR027417">
    <property type="entry name" value="P-loop_NTPase"/>
</dbReference>
<dbReference type="SMART" id="SM00382">
    <property type="entry name" value="AAA"/>
    <property type="match status" value="2"/>
</dbReference>
<keyword evidence="3 17" id="KW-0479">Metal-binding</keyword>
<evidence type="ECO:0000256" key="13">
    <source>
        <dbReference type="ARBA" id="ARBA00023204"/>
    </source>
</evidence>
<feature type="domain" description="ABC transporter" evidence="18">
    <location>
        <begin position="301"/>
        <end position="593"/>
    </location>
</feature>
<dbReference type="InterPro" id="IPR041102">
    <property type="entry name" value="UvrA_inter"/>
</dbReference>
<keyword evidence="6 17" id="KW-0227">DNA damage</keyword>
<keyword evidence="2 17" id="KW-0963">Cytoplasm</keyword>
<keyword evidence="12 17" id="KW-0238">DNA-binding</keyword>
<comment type="subcellular location">
    <subcellularLocation>
        <location evidence="1 17">Cytoplasm</location>
    </subcellularLocation>
</comment>
<dbReference type="Gene3D" id="3.30.190.20">
    <property type="match status" value="1"/>
</dbReference>
<keyword evidence="8 17" id="KW-0863">Zinc-finger</keyword>
<dbReference type="CDD" id="cd03270">
    <property type="entry name" value="ABC_UvrA_I"/>
    <property type="match status" value="1"/>
</dbReference>
<dbReference type="InterPro" id="IPR003593">
    <property type="entry name" value="AAA+_ATPase"/>
</dbReference>
<dbReference type="Gene3D" id="3.40.50.300">
    <property type="entry name" value="P-loop containing nucleotide triphosphate hydrolases"/>
    <property type="match status" value="3"/>
</dbReference>
<keyword evidence="13 17" id="KW-0234">DNA repair</keyword>
<dbReference type="PANTHER" id="PTHR43152:SF3">
    <property type="entry name" value="UVRABC SYSTEM PROTEIN A"/>
    <property type="match status" value="1"/>
</dbReference>
<evidence type="ECO:0000256" key="1">
    <source>
        <dbReference type="ARBA" id="ARBA00004496"/>
    </source>
</evidence>
<evidence type="ECO:0000256" key="5">
    <source>
        <dbReference type="ARBA" id="ARBA00022741"/>
    </source>
</evidence>
<evidence type="ECO:0000256" key="8">
    <source>
        <dbReference type="ARBA" id="ARBA00022771"/>
    </source>
</evidence>
<dbReference type="Proteomes" id="UP001231362">
    <property type="component" value="Unassembled WGS sequence"/>
</dbReference>
<dbReference type="SUPFAM" id="SSF52540">
    <property type="entry name" value="P-loop containing nucleoside triphosphate hydrolases"/>
    <property type="match status" value="2"/>
</dbReference>
<evidence type="ECO:0000256" key="17">
    <source>
        <dbReference type="HAMAP-Rule" id="MF_00205"/>
    </source>
</evidence>
<keyword evidence="20" id="KW-1185">Reference proteome</keyword>
<evidence type="ECO:0000313" key="19">
    <source>
        <dbReference type="EMBL" id="MDQ0157042.1"/>
    </source>
</evidence>
<organism evidence="19 20">
    <name type="scientific">Anoxybacillus andreesenii</name>
    <dbReference type="NCBI Taxonomy" id="1325932"/>
    <lineage>
        <taxon>Bacteria</taxon>
        <taxon>Bacillati</taxon>
        <taxon>Bacillota</taxon>
        <taxon>Bacilli</taxon>
        <taxon>Bacillales</taxon>
        <taxon>Anoxybacillaceae</taxon>
        <taxon>Anoxybacillus</taxon>
    </lineage>
</organism>
<evidence type="ECO:0000259" key="18">
    <source>
        <dbReference type="PROSITE" id="PS50893"/>
    </source>
</evidence>
<dbReference type="Pfam" id="PF17760">
    <property type="entry name" value="UvrA_inter"/>
    <property type="match status" value="1"/>
</dbReference>
<keyword evidence="17" id="KW-0742">SOS response</keyword>
<evidence type="ECO:0000256" key="2">
    <source>
        <dbReference type="ARBA" id="ARBA00022490"/>
    </source>
</evidence>
<dbReference type="Pfam" id="PF17755">
    <property type="entry name" value="UvrA_DNA-bind"/>
    <property type="match status" value="1"/>
</dbReference>
<dbReference type="Gene3D" id="1.10.8.280">
    <property type="entry name" value="ABC transporter ATPase domain-like"/>
    <property type="match status" value="1"/>
</dbReference>
<name>A0ABT9V7V5_9BACL</name>
<comment type="caution">
    <text evidence="19">The sequence shown here is derived from an EMBL/GenBank/DDBJ whole genome shotgun (WGS) entry which is preliminary data.</text>
</comment>
<comment type="similarity">
    <text evidence="14 17">Belongs to the ABC transporter superfamily. UvrA family.</text>
</comment>
<evidence type="ECO:0000256" key="7">
    <source>
        <dbReference type="ARBA" id="ARBA00022769"/>
    </source>
</evidence>
<evidence type="ECO:0000256" key="11">
    <source>
        <dbReference type="ARBA" id="ARBA00022881"/>
    </source>
</evidence>
<feature type="zinc finger region" description="C4-type" evidence="17">
    <location>
        <begin position="738"/>
        <end position="764"/>
    </location>
</feature>
<accession>A0ABT9V7V5</accession>
<dbReference type="PANTHER" id="PTHR43152">
    <property type="entry name" value="UVRABC SYSTEM PROTEIN A"/>
    <property type="match status" value="1"/>
</dbReference>
<keyword evidence="4 17" id="KW-0677">Repeat</keyword>
<proteinExistence type="inferred from homology"/>
<keyword evidence="9 17" id="KW-0862">Zinc</keyword>
<dbReference type="InterPro" id="IPR004602">
    <property type="entry name" value="UvrA"/>
</dbReference>
<dbReference type="NCBIfam" id="NF001503">
    <property type="entry name" value="PRK00349.1"/>
    <property type="match status" value="1"/>
</dbReference>
<dbReference type="InterPro" id="IPR003439">
    <property type="entry name" value="ABC_transporter-like_ATP-bd"/>
</dbReference>
<keyword evidence="7 17" id="KW-0228">DNA excision</keyword>
<comment type="function">
    <text evidence="17">The UvrABC repair system catalyzes the recognition and processing of DNA lesions. UvrA is an ATPase and a DNA-binding protein. A damage recognition complex composed of 2 UvrA and 2 UvrB subunits scans DNA for abnormalities. When the presence of a lesion has been verified by UvrB, the UvrA molecules dissociate.</text>
</comment>
<keyword evidence="11 17" id="KW-0267">Excision nuclease</keyword>
<dbReference type="Gene3D" id="1.20.1580.10">
    <property type="entry name" value="ABC transporter ATPase like domain"/>
    <property type="match status" value="3"/>
</dbReference>
<evidence type="ECO:0000256" key="14">
    <source>
        <dbReference type="ARBA" id="ARBA00038000"/>
    </source>
</evidence>
<comment type="subunit">
    <text evidence="17">Forms a heterotetramer with UvrB during the search for lesions.</text>
</comment>
<keyword evidence="10 17" id="KW-0067">ATP-binding</keyword>
<evidence type="ECO:0000313" key="20">
    <source>
        <dbReference type="Proteomes" id="UP001231362"/>
    </source>
</evidence>
<feature type="zinc finger region" description="C4-type" evidence="17">
    <location>
        <begin position="252"/>
        <end position="279"/>
    </location>
</feature>
<dbReference type="PROSITE" id="PS50893">
    <property type="entry name" value="ABC_TRANSPORTER_2"/>
    <property type="match status" value="2"/>
</dbReference>
<feature type="binding site" evidence="17">
    <location>
        <begin position="639"/>
        <end position="646"/>
    </location>
    <ligand>
        <name>ATP</name>
        <dbReference type="ChEBI" id="CHEBI:30616"/>
    </ligand>
</feature>
<evidence type="ECO:0000256" key="10">
    <source>
        <dbReference type="ARBA" id="ARBA00022840"/>
    </source>
</evidence>
<feature type="binding site" evidence="17">
    <location>
        <begin position="33"/>
        <end position="40"/>
    </location>
    <ligand>
        <name>ATP</name>
        <dbReference type="ChEBI" id="CHEBI:30616"/>
    </ligand>
</feature>
<dbReference type="InterPro" id="IPR017871">
    <property type="entry name" value="ABC_transporter-like_CS"/>
</dbReference>
<dbReference type="EMBL" id="JAUSTU010000019">
    <property type="protein sequence ID" value="MDQ0157042.1"/>
    <property type="molecule type" value="Genomic_DNA"/>
</dbReference>
<dbReference type="NCBIfam" id="TIGR00630">
    <property type="entry name" value="uvra"/>
    <property type="match status" value="1"/>
</dbReference>
<keyword evidence="5 17" id="KW-0547">Nucleotide-binding</keyword>
<dbReference type="PROSITE" id="PS00211">
    <property type="entry name" value="ABC_TRANSPORTER_1"/>
    <property type="match status" value="2"/>
</dbReference>
<evidence type="ECO:0000256" key="16">
    <source>
        <dbReference type="ARBA" id="ARBA00042156"/>
    </source>
</evidence>
<reference evidence="19 20" key="1">
    <citation type="submission" date="2023-07" db="EMBL/GenBank/DDBJ databases">
        <title>Genomic Encyclopedia of Type Strains, Phase IV (KMG-IV): sequencing the most valuable type-strain genomes for metagenomic binning, comparative biology and taxonomic classification.</title>
        <authorList>
            <person name="Goeker M."/>
        </authorList>
    </citation>
    <scope>NUCLEOTIDE SEQUENCE [LARGE SCALE GENOMIC DNA]</scope>
    <source>
        <strain evidence="19 20">DSM 23948</strain>
    </source>
</reference>
<dbReference type="RefSeq" id="WP_307151521.1">
    <property type="nucleotide sequence ID" value="NZ_JAUSTU010000019.1"/>
</dbReference>